<organism evidence="5 6">
    <name type="scientific">Rhodotorula taiwanensis</name>
    <dbReference type="NCBI Taxonomy" id="741276"/>
    <lineage>
        <taxon>Eukaryota</taxon>
        <taxon>Fungi</taxon>
        <taxon>Dikarya</taxon>
        <taxon>Basidiomycota</taxon>
        <taxon>Pucciniomycotina</taxon>
        <taxon>Microbotryomycetes</taxon>
        <taxon>Sporidiobolales</taxon>
        <taxon>Sporidiobolaceae</taxon>
        <taxon>Rhodotorula</taxon>
    </lineage>
</organism>
<dbReference type="Proteomes" id="UP000237144">
    <property type="component" value="Unassembled WGS sequence"/>
</dbReference>
<name>A0A2S5B7Z6_9BASI</name>
<sequence length="221" mass="25377">MTHLLPEKNAEYGTQEYWDERYAQEADDGSFDWCKTYADIKHLVNRFVPDKNARIVMLGCGNSTLSRDMYDDGYRNIANIDYSAIVIEKMGRVNADRTGMTWTVGDVRNLPFEDQSIDVCLDKATLDAMLTSEKDPWNPPPQAVADVKGEIDEVVRILKPTGLFIYFTFGQPHFRKPLLQRPGWTVQHLEVGDGFAYYWFWMRRDEQPDPPALDAGGKQDV</sequence>
<dbReference type="PANTHER" id="PTHR12176">
    <property type="entry name" value="SAM-DEPENDENT METHYLTRANSFERASE SUPERFAMILY PROTEIN"/>
    <property type="match status" value="1"/>
</dbReference>
<feature type="domain" description="Methyltransferase" evidence="4">
    <location>
        <begin position="50"/>
        <end position="166"/>
    </location>
</feature>
<dbReference type="STRING" id="741276.A0A2S5B7Z6"/>
<dbReference type="AlphaFoldDB" id="A0A2S5B7Z6"/>
<dbReference type="Pfam" id="PF13847">
    <property type="entry name" value="Methyltransf_31"/>
    <property type="match status" value="1"/>
</dbReference>
<dbReference type="PANTHER" id="PTHR12176:SF80">
    <property type="entry name" value="EEF1A LYSINE METHYLTRANSFERASE 4"/>
    <property type="match status" value="1"/>
</dbReference>
<accession>A0A2S5B7Z6</accession>
<keyword evidence="3" id="KW-0808">Transferase</keyword>
<evidence type="ECO:0000313" key="6">
    <source>
        <dbReference type="Proteomes" id="UP000237144"/>
    </source>
</evidence>
<comment type="caution">
    <text evidence="5">The sequence shown here is derived from an EMBL/GenBank/DDBJ whole genome shotgun (WGS) entry which is preliminary data.</text>
</comment>
<dbReference type="CDD" id="cd02440">
    <property type="entry name" value="AdoMet_MTases"/>
    <property type="match status" value="1"/>
</dbReference>
<dbReference type="OrthoDB" id="411785at2759"/>
<dbReference type="GO" id="GO:0032259">
    <property type="term" value="P:methylation"/>
    <property type="evidence" value="ECO:0007669"/>
    <property type="project" value="UniProtKB-KW"/>
</dbReference>
<reference evidence="5 6" key="1">
    <citation type="journal article" date="2018" name="Front. Microbiol.">
        <title>Prospects for Fungal Bioremediation of Acidic Radioactive Waste Sites: Characterization and Genome Sequence of Rhodotorula taiwanensis MD1149.</title>
        <authorList>
            <person name="Tkavc R."/>
            <person name="Matrosova V.Y."/>
            <person name="Grichenko O.E."/>
            <person name="Gostincar C."/>
            <person name="Volpe R.P."/>
            <person name="Klimenkova P."/>
            <person name="Gaidamakova E.K."/>
            <person name="Zhou C.E."/>
            <person name="Stewart B.J."/>
            <person name="Lyman M.G."/>
            <person name="Malfatti S.A."/>
            <person name="Rubinfeld B."/>
            <person name="Courtot M."/>
            <person name="Singh J."/>
            <person name="Dalgard C.L."/>
            <person name="Hamilton T."/>
            <person name="Frey K.G."/>
            <person name="Gunde-Cimerman N."/>
            <person name="Dugan L."/>
            <person name="Daly M.J."/>
        </authorList>
    </citation>
    <scope>NUCLEOTIDE SEQUENCE [LARGE SCALE GENOMIC DNA]</scope>
    <source>
        <strain evidence="5 6">MD1149</strain>
    </source>
</reference>
<dbReference type="InterPro" id="IPR051419">
    <property type="entry name" value="Lys/N-term_MeTrsfase_sf"/>
</dbReference>
<dbReference type="GO" id="GO:0008168">
    <property type="term" value="F:methyltransferase activity"/>
    <property type="evidence" value="ECO:0007669"/>
    <property type="project" value="UniProtKB-KW"/>
</dbReference>
<comment type="similarity">
    <text evidence="1">Belongs to the methyltransferase superfamily.</text>
</comment>
<evidence type="ECO:0000256" key="2">
    <source>
        <dbReference type="ARBA" id="ARBA00022603"/>
    </source>
</evidence>
<proteinExistence type="inferred from homology"/>
<protein>
    <recommendedName>
        <fullName evidence="4">Methyltransferase domain-containing protein</fullName>
    </recommendedName>
</protein>
<gene>
    <name evidence="5" type="ORF">BMF94_4064</name>
</gene>
<keyword evidence="6" id="KW-1185">Reference proteome</keyword>
<evidence type="ECO:0000256" key="3">
    <source>
        <dbReference type="ARBA" id="ARBA00022679"/>
    </source>
</evidence>
<dbReference type="Gene3D" id="3.40.50.150">
    <property type="entry name" value="Vaccinia Virus protein VP39"/>
    <property type="match status" value="1"/>
</dbReference>
<evidence type="ECO:0000259" key="4">
    <source>
        <dbReference type="Pfam" id="PF13847"/>
    </source>
</evidence>
<dbReference type="SUPFAM" id="SSF53335">
    <property type="entry name" value="S-adenosyl-L-methionine-dependent methyltransferases"/>
    <property type="match status" value="1"/>
</dbReference>
<dbReference type="InterPro" id="IPR025714">
    <property type="entry name" value="Methyltranfer_dom"/>
</dbReference>
<keyword evidence="2" id="KW-0489">Methyltransferase</keyword>
<dbReference type="EMBL" id="PJQD01000045">
    <property type="protein sequence ID" value="POY72903.1"/>
    <property type="molecule type" value="Genomic_DNA"/>
</dbReference>
<evidence type="ECO:0000256" key="1">
    <source>
        <dbReference type="ARBA" id="ARBA00008361"/>
    </source>
</evidence>
<dbReference type="InterPro" id="IPR029063">
    <property type="entry name" value="SAM-dependent_MTases_sf"/>
</dbReference>
<evidence type="ECO:0000313" key="5">
    <source>
        <dbReference type="EMBL" id="POY72903.1"/>
    </source>
</evidence>